<dbReference type="InterPro" id="IPR011047">
    <property type="entry name" value="Quinoprotein_ADH-like_sf"/>
</dbReference>
<accession>A0A0L0FR63</accession>
<dbReference type="SUPFAM" id="SSF50998">
    <property type="entry name" value="Quinoprotein alcohol dehydrogenase-like"/>
    <property type="match status" value="1"/>
</dbReference>
<protein>
    <submittedName>
        <fullName evidence="1">Uncharacterized protein</fullName>
    </submittedName>
</protein>
<sequence length="146" mass="16319">MTRVSIHESLQKIRDVRLTRQLGSMRLKLTTVVLLLLLSCVTFISADSHASTNSKMARQRARERDLMLHITTDKEVPHLLLASTIDGSLHALNLETGVEMWSFEPNEPLVATTVKVSGPVFVPDVADGTLYYYNNVTLQKMPATIQ</sequence>
<dbReference type="STRING" id="667725.A0A0L0FR63"/>
<dbReference type="EMBL" id="KQ242327">
    <property type="protein sequence ID" value="KNC79307.1"/>
    <property type="molecule type" value="Genomic_DNA"/>
</dbReference>
<name>A0A0L0FR63_9EUKA</name>
<dbReference type="OrthoDB" id="63989at2759"/>
<evidence type="ECO:0000313" key="2">
    <source>
        <dbReference type="Proteomes" id="UP000054560"/>
    </source>
</evidence>
<keyword evidence="2" id="KW-1185">Reference proteome</keyword>
<dbReference type="AlphaFoldDB" id="A0A0L0FR63"/>
<feature type="non-terminal residue" evidence="1">
    <location>
        <position position="146"/>
    </location>
</feature>
<dbReference type="RefSeq" id="XP_014153209.1">
    <property type="nucleotide sequence ID" value="XM_014297734.1"/>
</dbReference>
<dbReference type="Gene3D" id="2.40.10.480">
    <property type="match status" value="1"/>
</dbReference>
<dbReference type="GeneID" id="25908794"/>
<organism evidence="1 2">
    <name type="scientific">Sphaeroforma arctica JP610</name>
    <dbReference type="NCBI Taxonomy" id="667725"/>
    <lineage>
        <taxon>Eukaryota</taxon>
        <taxon>Ichthyosporea</taxon>
        <taxon>Ichthyophonida</taxon>
        <taxon>Sphaeroforma</taxon>
    </lineage>
</organism>
<proteinExistence type="predicted"/>
<gene>
    <name evidence="1" type="ORF">SARC_08290</name>
</gene>
<reference evidence="1 2" key="1">
    <citation type="submission" date="2011-02" db="EMBL/GenBank/DDBJ databases">
        <title>The Genome Sequence of Sphaeroforma arctica JP610.</title>
        <authorList>
            <consortium name="The Broad Institute Genome Sequencing Platform"/>
            <person name="Russ C."/>
            <person name="Cuomo C."/>
            <person name="Young S.K."/>
            <person name="Zeng Q."/>
            <person name="Gargeya S."/>
            <person name="Alvarado L."/>
            <person name="Berlin A."/>
            <person name="Chapman S.B."/>
            <person name="Chen Z."/>
            <person name="Freedman E."/>
            <person name="Gellesch M."/>
            <person name="Goldberg J."/>
            <person name="Griggs A."/>
            <person name="Gujja S."/>
            <person name="Heilman E."/>
            <person name="Heiman D."/>
            <person name="Howarth C."/>
            <person name="Mehta T."/>
            <person name="Neiman D."/>
            <person name="Pearson M."/>
            <person name="Roberts A."/>
            <person name="Saif S."/>
            <person name="Shea T."/>
            <person name="Shenoy N."/>
            <person name="Sisk P."/>
            <person name="Stolte C."/>
            <person name="Sykes S."/>
            <person name="White J."/>
            <person name="Yandava C."/>
            <person name="Burger G."/>
            <person name="Gray M.W."/>
            <person name="Holland P.W.H."/>
            <person name="King N."/>
            <person name="Lang F.B.F."/>
            <person name="Roger A.J."/>
            <person name="Ruiz-Trillo I."/>
            <person name="Haas B."/>
            <person name="Nusbaum C."/>
            <person name="Birren B."/>
        </authorList>
    </citation>
    <scope>NUCLEOTIDE SEQUENCE [LARGE SCALE GENOMIC DNA]</scope>
    <source>
        <strain evidence="1 2">JP610</strain>
    </source>
</reference>
<dbReference type="Proteomes" id="UP000054560">
    <property type="component" value="Unassembled WGS sequence"/>
</dbReference>
<evidence type="ECO:0000313" key="1">
    <source>
        <dbReference type="EMBL" id="KNC79307.1"/>
    </source>
</evidence>